<dbReference type="EMBL" id="JBAHYK010000668">
    <property type="protein sequence ID" value="KAL0572132.1"/>
    <property type="molecule type" value="Genomic_DNA"/>
</dbReference>
<evidence type="ECO:0000313" key="3">
    <source>
        <dbReference type="Proteomes" id="UP001465976"/>
    </source>
</evidence>
<feature type="region of interest" description="Disordered" evidence="1">
    <location>
        <begin position="1"/>
        <end position="128"/>
    </location>
</feature>
<proteinExistence type="predicted"/>
<accession>A0ABR3F9Z5</accession>
<evidence type="ECO:0000256" key="1">
    <source>
        <dbReference type="SAM" id="MobiDB-lite"/>
    </source>
</evidence>
<name>A0ABR3F9Z5_9AGAR</name>
<feature type="compositionally biased region" description="Basic residues" evidence="1">
    <location>
        <begin position="51"/>
        <end position="62"/>
    </location>
</feature>
<dbReference type="Proteomes" id="UP001465976">
    <property type="component" value="Unassembled WGS sequence"/>
</dbReference>
<feature type="compositionally biased region" description="Basic and acidic residues" evidence="1">
    <location>
        <begin position="63"/>
        <end position="92"/>
    </location>
</feature>
<gene>
    <name evidence="2" type="ORF">V5O48_009830</name>
</gene>
<organism evidence="2 3">
    <name type="scientific">Marasmius crinis-equi</name>
    <dbReference type="NCBI Taxonomy" id="585013"/>
    <lineage>
        <taxon>Eukaryota</taxon>
        <taxon>Fungi</taxon>
        <taxon>Dikarya</taxon>
        <taxon>Basidiomycota</taxon>
        <taxon>Agaricomycotina</taxon>
        <taxon>Agaricomycetes</taxon>
        <taxon>Agaricomycetidae</taxon>
        <taxon>Agaricales</taxon>
        <taxon>Marasmiineae</taxon>
        <taxon>Marasmiaceae</taxon>
        <taxon>Marasmius</taxon>
    </lineage>
</organism>
<evidence type="ECO:0008006" key="4">
    <source>
        <dbReference type="Google" id="ProtNLM"/>
    </source>
</evidence>
<evidence type="ECO:0000313" key="2">
    <source>
        <dbReference type="EMBL" id="KAL0572132.1"/>
    </source>
</evidence>
<feature type="compositionally biased region" description="Gly residues" evidence="1">
    <location>
        <begin position="93"/>
        <end position="103"/>
    </location>
</feature>
<keyword evidence="3" id="KW-1185">Reference proteome</keyword>
<sequence>MPVKDRESHLQGRRHRKADAAKPSSPTPTKPAKPSRVWTCEGCDRVTSPHCRQHLQRGSHKTFIREISPEAKGVETRGDVDGKSDRHGRGGDVKGGGSGGRECGSGPCKSKPPSHGGEEKNGNGKRGVVGGKKSDLMLSAPLPVSFTSLFAHFNFIFREFLRPLIQRAQIPSHTTCITTATNQTAIAAIVNRLATKVFRGNPSSPGRPGIRPSLPYPANEMRLYTSAAQSNPAKHRFLTTHPPFPPPHDPQQSSTMAGLPRFGTRILGRRSIRAIQLATRIWGV</sequence>
<comment type="caution">
    <text evidence="2">The sequence shown here is derived from an EMBL/GenBank/DDBJ whole genome shotgun (WGS) entry which is preliminary data.</text>
</comment>
<reference evidence="2 3" key="1">
    <citation type="submission" date="2024-02" db="EMBL/GenBank/DDBJ databases">
        <title>A draft genome for the cacao thread blight pathogen Marasmius crinis-equi.</title>
        <authorList>
            <person name="Cohen S.P."/>
            <person name="Baruah I.K."/>
            <person name="Amoako-Attah I."/>
            <person name="Bukari Y."/>
            <person name="Meinhardt L.W."/>
            <person name="Bailey B.A."/>
        </authorList>
    </citation>
    <scope>NUCLEOTIDE SEQUENCE [LARGE SCALE GENOMIC DNA]</scope>
    <source>
        <strain evidence="2 3">GH-76</strain>
    </source>
</reference>
<feature type="compositionally biased region" description="Basic and acidic residues" evidence="1">
    <location>
        <begin position="1"/>
        <end position="10"/>
    </location>
</feature>
<protein>
    <recommendedName>
        <fullName evidence="4">U1-type domain-containing protein</fullName>
    </recommendedName>
</protein>